<name>A0A0F7ZPF7_9HYPO</name>
<sequence>MDAQLPVYDADMAYRPEWATMSAGHKTCAVILCLILAALYICMGTMIVATCLVECGPDSRMMKLLNHLLVFVTAIALWPALLMGLAVYMGLMVLAQIAGWAATWCWERMKGVWRRGSGAVGGLRRRRGDGDEGVERLATMELEMGSWETLPLDDGLRRPARALAKDEDLFVIGE</sequence>
<keyword evidence="3" id="KW-1185">Reference proteome</keyword>
<dbReference type="EMBL" id="KQ030517">
    <property type="protein sequence ID" value="KJZ75420.1"/>
    <property type="molecule type" value="Genomic_DNA"/>
</dbReference>
<protein>
    <submittedName>
        <fullName evidence="2">Uncharacterized protein</fullName>
    </submittedName>
</protein>
<feature type="transmembrane region" description="Helical" evidence="1">
    <location>
        <begin position="64"/>
        <end position="81"/>
    </location>
</feature>
<organism evidence="2 3">
    <name type="scientific">Hirsutella minnesotensis 3608</name>
    <dbReference type="NCBI Taxonomy" id="1043627"/>
    <lineage>
        <taxon>Eukaryota</taxon>
        <taxon>Fungi</taxon>
        <taxon>Dikarya</taxon>
        <taxon>Ascomycota</taxon>
        <taxon>Pezizomycotina</taxon>
        <taxon>Sordariomycetes</taxon>
        <taxon>Hypocreomycetidae</taxon>
        <taxon>Hypocreales</taxon>
        <taxon>Ophiocordycipitaceae</taxon>
        <taxon>Hirsutella</taxon>
    </lineage>
</organism>
<gene>
    <name evidence="2" type="ORF">HIM_05116</name>
</gene>
<evidence type="ECO:0000256" key="1">
    <source>
        <dbReference type="SAM" id="Phobius"/>
    </source>
</evidence>
<dbReference type="AlphaFoldDB" id="A0A0F7ZPF7"/>
<accession>A0A0F7ZPF7</accession>
<keyword evidence="1" id="KW-0812">Transmembrane</keyword>
<reference evidence="2 3" key="1">
    <citation type="journal article" date="2014" name="Genome Biol. Evol.">
        <title>Comparative genomics and transcriptomics analyses reveal divergent lifestyle features of nematode endoparasitic fungus Hirsutella minnesotensis.</title>
        <authorList>
            <person name="Lai Y."/>
            <person name="Liu K."/>
            <person name="Zhang X."/>
            <person name="Zhang X."/>
            <person name="Li K."/>
            <person name="Wang N."/>
            <person name="Shu C."/>
            <person name="Wu Y."/>
            <person name="Wang C."/>
            <person name="Bushley K.E."/>
            <person name="Xiang M."/>
            <person name="Liu X."/>
        </authorList>
    </citation>
    <scope>NUCLEOTIDE SEQUENCE [LARGE SCALE GENOMIC DNA]</scope>
    <source>
        <strain evidence="2 3">3608</strain>
    </source>
</reference>
<keyword evidence="1" id="KW-0472">Membrane</keyword>
<feature type="transmembrane region" description="Helical" evidence="1">
    <location>
        <begin position="29"/>
        <end position="52"/>
    </location>
</feature>
<keyword evidence="1" id="KW-1133">Transmembrane helix</keyword>
<proteinExistence type="predicted"/>
<evidence type="ECO:0000313" key="3">
    <source>
        <dbReference type="Proteomes" id="UP000054481"/>
    </source>
</evidence>
<dbReference type="Proteomes" id="UP000054481">
    <property type="component" value="Unassembled WGS sequence"/>
</dbReference>
<evidence type="ECO:0000313" key="2">
    <source>
        <dbReference type="EMBL" id="KJZ75420.1"/>
    </source>
</evidence>